<dbReference type="Gene3D" id="1.20.200.10">
    <property type="entry name" value="Fumarase/aspartase (Central domain)"/>
    <property type="match status" value="1"/>
</dbReference>
<dbReference type="InterPro" id="IPR008948">
    <property type="entry name" value="L-Aspartase-like"/>
</dbReference>
<dbReference type="EMBL" id="BJYT01000004">
    <property type="protein sequence ID" value="GEO08934.1"/>
    <property type="molecule type" value="Genomic_DNA"/>
</dbReference>
<dbReference type="OrthoDB" id="9806955at2"/>
<gene>
    <name evidence="1" type="primary">hutH1</name>
    <name evidence="1" type="ORF">SAE01_14300</name>
</gene>
<dbReference type="GO" id="GO:0016841">
    <property type="term" value="F:ammonia-lyase activity"/>
    <property type="evidence" value="ECO:0007669"/>
    <property type="project" value="UniProtKB-ARBA"/>
</dbReference>
<dbReference type="AlphaFoldDB" id="A0A512BAE7"/>
<dbReference type="SUPFAM" id="SSF48557">
    <property type="entry name" value="L-aspartase-like"/>
    <property type="match status" value="1"/>
</dbReference>
<dbReference type="InterPro" id="IPR001106">
    <property type="entry name" value="Aromatic_Lyase"/>
</dbReference>
<dbReference type="Proteomes" id="UP000321513">
    <property type="component" value="Unassembled WGS sequence"/>
</dbReference>
<proteinExistence type="predicted"/>
<dbReference type="RefSeq" id="WP_147202991.1">
    <property type="nucleotide sequence ID" value="NZ_BJYT01000004.1"/>
</dbReference>
<dbReference type="PANTHER" id="PTHR10362">
    <property type="entry name" value="HISTIDINE AMMONIA-LYASE"/>
    <property type="match status" value="1"/>
</dbReference>
<evidence type="ECO:0000313" key="1">
    <source>
        <dbReference type="EMBL" id="GEO08934.1"/>
    </source>
</evidence>
<protein>
    <submittedName>
        <fullName evidence="1">Histidine ammonia-lyase</fullName>
    </submittedName>
</protein>
<comment type="caution">
    <text evidence="1">The sequence shown here is derived from an EMBL/GenBank/DDBJ whole genome shotgun (WGS) entry which is preliminary data.</text>
</comment>
<accession>A0A512BAE7</accession>
<keyword evidence="2" id="KW-1185">Reference proteome</keyword>
<dbReference type="InterPro" id="IPR024083">
    <property type="entry name" value="Fumarase/histidase_N"/>
</dbReference>
<reference evidence="1 2" key="1">
    <citation type="submission" date="2019-07" db="EMBL/GenBank/DDBJ databases">
        <title>Whole genome shotgun sequence of Segetibacter aerophilus NBRC 106135.</title>
        <authorList>
            <person name="Hosoyama A."/>
            <person name="Uohara A."/>
            <person name="Ohji S."/>
            <person name="Ichikawa N."/>
        </authorList>
    </citation>
    <scope>NUCLEOTIDE SEQUENCE [LARGE SCALE GENOMIC DNA]</scope>
    <source>
        <strain evidence="1 2">NBRC 106135</strain>
    </source>
</reference>
<organism evidence="1 2">
    <name type="scientific">Segetibacter aerophilus</name>
    <dbReference type="NCBI Taxonomy" id="670293"/>
    <lineage>
        <taxon>Bacteria</taxon>
        <taxon>Pseudomonadati</taxon>
        <taxon>Bacteroidota</taxon>
        <taxon>Chitinophagia</taxon>
        <taxon>Chitinophagales</taxon>
        <taxon>Chitinophagaceae</taxon>
        <taxon>Segetibacter</taxon>
    </lineage>
</organism>
<name>A0A512BAE7_9BACT</name>
<keyword evidence="1" id="KW-0456">Lyase</keyword>
<dbReference type="Pfam" id="PF00221">
    <property type="entry name" value="Lyase_aromatic"/>
    <property type="match status" value="1"/>
</dbReference>
<evidence type="ECO:0000313" key="2">
    <source>
        <dbReference type="Proteomes" id="UP000321513"/>
    </source>
</evidence>
<sequence length="477" mass="52456">MSYNYLPLDRKWLSFQQVKNLLDYDQLVSITFDAHERILKSHEYIQSISVGENNEVSSTNIENVQKGVIESDVIGSGEEVAIDIVKLLLMLKIKSLSHGQSGVQIETVKRLMEMYNNSVFPVVYVDVDGAQKESNPLLSQLLMTLVGRGEVYYKGRKQLASSVFDELNWQPLKLQTGETSALTTGTHFISAHALYVLKKSELLLKFADIIAAVSLNVISFSTNSLNEKINTAQRHKGQADTAKALNKYLKGSGNLIAKEQKSNDADLANLTIGIHGAAKDSFEYILDVFLKEINSVTEERSIFSHEGLVVNGVHSHPQPLMLALDYLVIALTGVANLSVAKIEQLAGVESSPLSAVFLANILSRATEISSENRKLSAPSSVNFTLASDIKSGVVYQVDGCKKCLKAVDNLEKILAIELVAATRTREFEGLDRTLPALNVFTKSFREQVSLTEEEAGANNNLTKAIQFLRSFNVSLVS</sequence>
<dbReference type="Gene3D" id="1.10.275.10">
    <property type="entry name" value="Fumarase/aspartase (N-terminal domain)"/>
    <property type="match status" value="1"/>
</dbReference>